<proteinExistence type="predicted"/>
<evidence type="ECO:0000313" key="2">
    <source>
        <dbReference type="EMBL" id="ONM55193.1"/>
    </source>
</evidence>
<accession>A0A1D6I4Y6</accession>
<dbReference type="EMBL" id="CM007650">
    <property type="protein sequence ID" value="ONM55193.1"/>
    <property type="molecule type" value="Genomic_DNA"/>
</dbReference>
<reference evidence="2" key="1">
    <citation type="submission" date="2015-12" db="EMBL/GenBank/DDBJ databases">
        <title>Update maize B73 reference genome by single molecule sequencing technologies.</title>
        <authorList>
            <consortium name="Maize Genome Sequencing Project"/>
            <person name="Ware D."/>
        </authorList>
    </citation>
    <scope>NUCLEOTIDE SEQUENCE [LARGE SCALE GENOMIC DNA]</scope>
    <source>
        <tissue evidence="2">Seedling</tissue>
    </source>
</reference>
<gene>
    <name evidence="2" type="ORF">ZEAMMB73_Zm00001d020594</name>
</gene>
<name>A0A1D6I4Y6_MAIZE</name>
<protein>
    <submittedName>
        <fullName evidence="2">Non-structural maintenance of chromosomes element 4 homolog A</fullName>
    </submittedName>
</protein>
<feature type="compositionally biased region" description="Basic residues" evidence="1">
    <location>
        <begin position="117"/>
        <end position="126"/>
    </location>
</feature>
<feature type="region of interest" description="Disordered" evidence="1">
    <location>
        <begin position="1"/>
        <end position="152"/>
    </location>
</feature>
<sequence>MPPPASVPATPSPQTSPAPRVMAAHPAVPTPYPHQPPEPTSPSHLSGESTRRRRERGAWIQERAGRVGGRGRGPAPLHRRQPDEVARVARACSPCSSRGVPAARTPVGAWAQPQGRQQRHGCHARGHPPPLCLPHRRLAAPDGRRLPLPLEP</sequence>
<feature type="compositionally biased region" description="Pro residues" evidence="1">
    <location>
        <begin position="1"/>
        <end position="16"/>
    </location>
</feature>
<dbReference type="AlphaFoldDB" id="A0A1D6I4Y6"/>
<feature type="compositionally biased region" description="Pro residues" evidence="1">
    <location>
        <begin position="28"/>
        <end position="40"/>
    </location>
</feature>
<organism evidence="2">
    <name type="scientific">Zea mays</name>
    <name type="common">Maize</name>
    <dbReference type="NCBI Taxonomy" id="4577"/>
    <lineage>
        <taxon>Eukaryota</taxon>
        <taxon>Viridiplantae</taxon>
        <taxon>Streptophyta</taxon>
        <taxon>Embryophyta</taxon>
        <taxon>Tracheophyta</taxon>
        <taxon>Spermatophyta</taxon>
        <taxon>Magnoliopsida</taxon>
        <taxon>Liliopsida</taxon>
        <taxon>Poales</taxon>
        <taxon>Poaceae</taxon>
        <taxon>PACMAD clade</taxon>
        <taxon>Panicoideae</taxon>
        <taxon>Andropogonodae</taxon>
        <taxon>Andropogoneae</taxon>
        <taxon>Tripsacinae</taxon>
        <taxon>Zea</taxon>
    </lineage>
</organism>
<evidence type="ECO:0000256" key="1">
    <source>
        <dbReference type="SAM" id="MobiDB-lite"/>
    </source>
</evidence>